<feature type="compositionally biased region" description="Polar residues" evidence="2">
    <location>
        <begin position="91"/>
        <end position="102"/>
    </location>
</feature>
<keyword evidence="1" id="KW-0233">DNA recombination</keyword>
<evidence type="ECO:0000256" key="2">
    <source>
        <dbReference type="SAM" id="MobiDB-lite"/>
    </source>
</evidence>
<dbReference type="InterPro" id="IPR011010">
    <property type="entry name" value="DNA_brk_join_enz"/>
</dbReference>
<dbReference type="Gene3D" id="1.10.443.10">
    <property type="entry name" value="Intergrase catalytic core"/>
    <property type="match status" value="1"/>
</dbReference>
<feature type="region of interest" description="Disordered" evidence="2">
    <location>
        <begin position="1"/>
        <end position="23"/>
    </location>
</feature>
<dbReference type="GO" id="GO:0006310">
    <property type="term" value="P:DNA recombination"/>
    <property type="evidence" value="ECO:0007669"/>
    <property type="project" value="UniProtKB-KW"/>
</dbReference>
<evidence type="ECO:0000256" key="1">
    <source>
        <dbReference type="ARBA" id="ARBA00023172"/>
    </source>
</evidence>
<keyword evidence="4" id="KW-1185">Reference proteome</keyword>
<dbReference type="SUPFAM" id="SSF56349">
    <property type="entry name" value="DNA breaking-rejoining enzymes"/>
    <property type="match status" value="1"/>
</dbReference>
<dbReference type="EMBL" id="AP023343">
    <property type="protein sequence ID" value="BCI88536.1"/>
    <property type="molecule type" value="Genomic_DNA"/>
</dbReference>
<protein>
    <recommendedName>
        <fullName evidence="5">Phage integrase family protein</fullName>
    </recommendedName>
</protein>
<organism evidence="3 4">
    <name type="scientific">Mycobacterium kansasii</name>
    <dbReference type="NCBI Taxonomy" id="1768"/>
    <lineage>
        <taxon>Bacteria</taxon>
        <taxon>Bacillati</taxon>
        <taxon>Actinomycetota</taxon>
        <taxon>Actinomycetes</taxon>
        <taxon>Mycobacteriales</taxon>
        <taxon>Mycobacteriaceae</taxon>
        <taxon>Mycobacterium</taxon>
    </lineage>
</organism>
<evidence type="ECO:0000313" key="3">
    <source>
        <dbReference type="EMBL" id="BCI88536.1"/>
    </source>
</evidence>
<evidence type="ECO:0000313" key="4">
    <source>
        <dbReference type="Proteomes" id="UP000516380"/>
    </source>
</evidence>
<name>A0A7G1IBU2_MYCKA</name>
<feature type="region of interest" description="Disordered" evidence="2">
    <location>
        <begin position="28"/>
        <end position="47"/>
    </location>
</feature>
<sequence>MVGNALTTTRWPTPNTGNDTPGFTQLQPVLPHSRNPTTPGNLPRADMADAGVPVHVFRKIAGHADLSTTQRYLHPDRQSVAGAGELPSKHLWSQNGTKLRVV</sequence>
<reference evidence="3 4" key="1">
    <citation type="submission" date="2020-07" db="EMBL/GenBank/DDBJ databases">
        <title>Mycobacterium kansasii (former subtype) with zoonotic potential isolated from diseased indoor pet cat, Japan.</title>
        <authorList>
            <person name="Fukano H."/>
            <person name="Terazono T."/>
            <person name="Hoshino Y."/>
        </authorList>
    </citation>
    <scope>NUCLEOTIDE SEQUENCE [LARGE SCALE GENOMIC DNA]</scope>
    <source>
        <strain evidence="3 4">Kuro-I</strain>
    </source>
</reference>
<accession>A0A7G1IBU2</accession>
<proteinExistence type="predicted"/>
<feature type="region of interest" description="Disordered" evidence="2">
    <location>
        <begin position="80"/>
        <end position="102"/>
    </location>
</feature>
<evidence type="ECO:0008006" key="5">
    <source>
        <dbReference type="Google" id="ProtNLM"/>
    </source>
</evidence>
<gene>
    <name evidence="3" type="ORF">NIIDMKKI_37420</name>
</gene>
<dbReference type="Proteomes" id="UP000516380">
    <property type="component" value="Chromosome"/>
</dbReference>
<dbReference type="GO" id="GO:0003677">
    <property type="term" value="F:DNA binding"/>
    <property type="evidence" value="ECO:0007669"/>
    <property type="project" value="InterPro"/>
</dbReference>
<dbReference type="GO" id="GO:0015074">
    <property type="term" value="P:DNA integration"/>
    <property type="evidence" value="ECO:0007669"/>
    <property type="project" value="InterPro"/>
</dbReference>
<dbReference type="InterPro" id="IPR013762">
    <property type="entry name" value="Integrase-like_cat_sf"/>
</dbReference>
<dbReference type="AlphaFoldDB" id="A0A7G1IBU2"/>